<dbReference type="EMBL" id="JADIND010000195">
    <property type="protein sequence ID" value="MBO8431438.1"/>
    <property type="molecule type" value="Genomic_DNA"/>
</dbReference>
<reference evidence="2" key="1">
    <citation type="submission" date="2020-10" db="EMBL/GenBank/DDBJ databases">
        <authorList>
            <person name="Gilroy R."/>
        </authorList>
    </citation>
    <scope>NUCLEOTIDE SEQUENCE</scope>
    <source>
        <strain evidence="2">10192</strain>
    </source>
</reference>
<feature type="chain" id="PRO_5038913344" description="DUF922 domain-containing protein" evidence="1">
    <location>
        <begin position="22"/>
        <end position="226"/>
    </location>
</feature>
<organism evidence="2 3">
    <name type="scientific">Candidatus Scatousia excrementipullorum</name>
    <dbReference type="NCBI Taxonomy" id="2840936"/>
    <lineage>
        <taxon>Bacteria</taxon>
        <taxon>Candidatus Scatousia</taxon>
    </lineage>
</organism>
<accession>A0A9D9H1I8</accession>
<gene>
    <name evidence="2" type="ORF">IAC76_08635</name>
</gene>
<proteinExistence type="predicted"/>
<dbReference type="Proteomes" id="UP000823632">
    <property type="component" value="Unassembled WGS sequence"/>
</dbReference>
<sequence length="226" mass="25909">MKKILCLLMAVQLLAATPAFAWGKKKEEIIVPQNFPKKYTAEYIKQITPEYKEVGKDFVFYVALDMLKGTNGDFSRRAILGNNLSQRPVKIEFKDLGTLNQDYASFDALGWKKGKNLYIFINPRHKDAPPGALAALLAHEALHQDEYNSLAEETYAWTMEASVWTEIVNIYPESANDNTHPLVRREDTLKKLFEKGNYTDRYIKKMVHTNRGYRKLPATSPGFEDL</sequence>
<feature type="signal peptide" evidence="1">
    <location>
        <begin position="1"/>
        <end position="21"/>
    </location>
</feature>
<evidence type="ECO:0000256" key="1">
    <source>
        <dbReference type="SAM" id="SignalP"/>
    </source>
</evidence>
<dbReference type="AlphaFoldDB" id="A0A9D9H1I8"/>
<evidence type="ECO:0000313" key="2">
    <source>
        <dbReference type="EMBL" id="MBO8431438.1"/>
    </source>
</evidence>
<protein>
    <recommendedName>
        <fullName evidence="4">DUF922 domain-containing protein</fullName>
    </recommendedName>
</protein>
<name>A0A9D9H1I8_9BACT</name>
<reference evidence="2" key="2">
    <citation type="journal article" date="2021" name="PeerJ">
        <title>Extensive microbial diversity within the chicken gut microbiome revealed by metagenomics and culture.</title>
        <authorList>
            <person name="Gilroy R."/>
            <person name="Ravi A."/>
            <person name="Getino M."/>
            <person name="Pursley I."/>
            <person name="Horton D.L."/>
            <person name="Alikhan N.F."/>
            <person name="Baker D."/>
            <person name="Gharbi K."/>
            <person name="Hall N."/>
            <person name="Watson M."/>
            <person name="Adriaenssens E.M."/>
            <person name="Foster-Nyarko E."/>
            <person name="Jarju S."/>
            <person name="Secka A."/>
            <person name="Antonio M."/>
            <person name="Oren A."/>
            <person name="Chaudhuri R.R."/>
            <person name="La Ragione R."/>
            <person name="Hildebrand F."/>
            <person name="Pallen M.J."/>
        </authorList>
    </citation>
    <scope>NUCLEOTIDE SEQUENCE</scope>
    <source>
        <strain evidence="2">10192</strain>
    </source>
</reference>
<evidence type="ECO:0000313" key="3">
    <source>
        <dbReference type="Proteomes" id="UP000823632"/>
    </source>
</evidence>
<evidence type="ECO:0008006" key="4">
    <source>
        <dbReference type="Google" id="ProtNLM"/>
    </source>
</evidence>
<keyword evidence="1" id="KW-0732">Signal</keyword>
<comment type="caution">
    <text evidence="2">The sequence shown here is derived from an EMBL/GenBank/DDBJ whole genome shotgun (WGS) entry which is preliminary data.</text>
</comment>